<dbReference type="GO" id="GO:0022857">
    <property type="term" value="F:transmembrane transporter activity"/>
    <property type="evidence" value="ECO:0007669"/>
    <property type="project" value="InterPro"/>
</dbReference>
<dbReference type="PANTHER" id="PTHR23513">
    <property type="entry name" value="INTEGRAL MEMBRANE EFFLUX PROTEIN-RELATED"/>
    <property type="match status" value="1"/>
</dbReference>
<dbReference type="Pfam" id="PF07690">
    <property type="entry name" value="MFS_1"/>
    <property type="match status" value="1"/>
</dbReference>
<comment type="subcellular location">
    <subcellularLocation>
        <location evidence="1">Cell membrane</location>
        <topology evidence="1">Multi-pass membrane protein</topology>
    </subcellularLocation>
</comment>
<evidence type="ECO:0000256" key="6">
    <source>
        <dbReference type="SAM" id="Phobius"/>
    </source>
</evidence>
<feature type="transmembrane region" description="Helical" evidence="6">
    <location>
        <begin position="371"/>
        <end position="395"/>
    </location>
</feature>
<keyword evidence="5 6" id="KW-0472">Membrane</keyword>
<dbReference type="PANTHER" id="PTHR23513:SF6">
    <property type="entry name" value="MAJOR FACILITATOR SUPERFAMILY ASSOCIATED DOMAIN-CONTAINING PROTEIN"/>
    <property type="match status" value="1"/>
</dbReference>
<dbReference type="SUPFAM" id="SSF103473">
    <property type="entry name" value="MFS general substrate transporter"/>
    <property type="match status" value="1"/>
</dbReference>
<evidence type="ECO:0000256" key="5">
    <source>
        <dbReference type="ARBA" id="ARBA00023136"/>
    </source>
</evidence>
<organism evidence="8 9">
    <name type="scientific">Microlunatus elymi</name>
    <dbReference type="NCBI Taxonomy" id="2596828"/>
    <lineage>
        <taxon>Bacteria</taxon>
        <taxon>Bacillati</taxon>
        <taxon>Actinomycetota</taxon>
        <taxon>Actinomycetes</taxon>
        <taxon>Propionibacteriales</taxon>
        <taxon>Propionibacteriaceae</taxon>
        <taxon>Microlunatus</taxon>
    </lineage>
</organism>
<keyword evidence="4 6" id="KW-1133">Transmembrane helix</keyword>
<feature type="transmembrane region" description="Helical" evidence="6">
    <location>
        <begin position="287"/>
        <end position="305"/>
    </location>
</feature>
<proteinExistence type="predicted"/>
<protein>
    <submittedName>
        <fullName evidence="8">MFS transporter</fullName>
    </submittedName>
</protein>
<keyword evidence="9" id="KW-1185">Reference proteome</keyword>
<feature type="transmembrane region" description="Helical" evidence="6">
    <location>
        <begin position="12"/>
        <end position="33"/>
    </location>
</feature>
<feature type="transmembrane region" description="Helical" evidence="6">
    <location>
        <begin position="311"/>
        <end position="334"/>
    </location>
</feature>
<sequence>MGYRSLARNHDFTVLWIGQTISGLGSAISSFAFPLVGYALTSSALITSIVGTAHLVGMLVVMLPAGALADRVDRRLVMRVSAGAGAVLYATVVAAGIAGWLTVPHLIAVALLTGATEGLFRPAETGAVRTVVSTEELPTALSQNQARQHIASLLGAPVGGLLLAVTRWMPFAADAVSYAISWLLLGRIRTNLTPRPDGAPRPRQSALADVISGWRFQFGHPMLRVLAIWAPLTNLVVNAVFFAANLRLISAGFPPWQIGLIETSVGVIGILGALCAPWLIQRIPTGLLVIMSAWAFVPILLPMALWNTPWIVAAALAIGIFLNPAGNAAISSYAQTQMRQDQLGRFSATMGFTSMSLMPLAPILAGGLLSVLTGTVAMLILALPCGLVALIPTIARAVRTVPRPAEWESPQPATDGAHA</sequence>
<dbReference type="Gene3D" id="1.20.1250.20">
    <property type="entry name" value="MFS general substrate transporter like domains"/>
    <property type="match status" value="1"/>
</dbReference>
<evidence type="ECO:0000313" key="9">
    <source>
        <dbReference type="Proteomes" id="UP000319263"/>
    </source>
</evidence>
<evidence type="ECO:0000259" key="7">
    <source>
        <dbReference type="PROSITE" id="PS50850"/>
    </source>
</evidence>
<evidence type="ECO:0000256" key="4">
    <source>
        <dbReference type="ARBA" id="ARBA00022989"/>
    </source>
</evidence>
<evidence type="ECO:0000313" key="8">
    <source>
        <dbReference type="EMBL" id="QDP98613.1"/>
    </source>
</evidence>
<accession>A0A516Q596</accession>
<dbReference type="PROSITE" id="PS50850">
    <property type="entry name" value="MFS"/>
    <property type="match status" value="1"/>
</dbReference>
<dbReference type="InterPro" id="IPR036259">
    <property type="entry name" value="MFS_trans_sf"/>
</dbReference>
<dbReference type="InterPro" id="IPR011701">
    <property type="entry name" value="MFS"/>
</dbReference>
<name>A0A516Q596_9ACTN</name>
<keyword evidence="2" id="KW-1003">Cell membrane</keyword>
<dbReference type="OrthoDB" id="3730532at2"/>
<dbReference type="InterPro" id="IPR020846">
    <property type="entry name" value="MFS_dom"/>
</dbReference>
<feature type="transmembrane region" description="Helical" evidence="6">
    <location>
        <begin position="80"/>
        <end position="103"/>
    </location>
</feature>
<dbReference type="CDD" id="cd06173">
    <property type="entry name" value="MFS_MefA_like"/>
    <property type="match status" value="1"/>
</dbReference>
<evidence type="ECO:0000256" key="2">
    <source>
        <dbReference type="ARBA" id="ARBA00022475"/>
    </source>
</evidence>
<dbReference type="Proteomes" id="UP000319263">
    <property type="component" value="Chromosome"/>
</dbReference>
<feature type="domain" description="Major facilitator superfamily (MFS) profile" evidence="7">
    <location>
        <begin position="11"/>
        <end position="400"/>
    </location>
</feature>
<feature type="transmembrane region" description="Helical" evidence="6">
    <location>
        <begin position="346"/>
        <end position="365"/>
    </location>
</feature>
<keyword evidence="3 6" id="KW-0812">Transmembrane</keyword>
<gene>
    <name evidence="8" type="ORF">FOE78_06125</name>
</gene>
<evidence type="ECO:0000256" key="1">
    <source>
        <dbReference type="ARBA" id="ARBA00004651"/>
    </source>
</evidence>
<feature type="transmembrane region" description="Helical" evidence="6">
    <location>
        <begin position="168"/>
        <end position="185"/>
    </location>
</feature>
<dbReference type="KEGG" id="mik:FOE78_06125"/>
<reference evidence="8 9" key="1">
    <citation type="submission" date="2019-07" db="EMBL/GenBank/DDBJ databases">
        <title>Microlunatus dokdonensis sp. nov. isolated from the rhizospheric soil of the wild plant Elymus tsukushiensis.</title>
        <authorList>
            <person name="Ghim S.-Y."/>
            <person name="Hwang Y.-J."/>
            <person name="Son J.-S."/>
            <person name="Shin J.-H."/>
        </authorList>
    </citation>
    <scope>NUCLEOTIDE SEQUENCE [LARGE SCALE GENOMIC DNA]</scope>
    <source>
        <strain evidence="8 9">KUDC0627</strain>
    </source>
</reference>
<feature type="transmembrane region" description="Helical" evidence="6">
    <location>
        <begin position="225"/>
        <end position="244"/>
    </location>
</feature>
<dbReference type="GO" id="GO:0005886">
    <property type="term" value="C:plasma membrane"/>
    <property type="evidence" value="ECO:0007669"/>
    <property type="project" value="UniProtKB-SubCell"/>
</dbReference>
<feature type="transmembrane region" description="Helical" evidence="6">
    <location>
        <begin position="45"/>
        <end position="68"/>
    </location>
</feature>
<dbReference type="AlphaFoldDB" id="A0A516Q596"/>
<dbReference type="EMBL" id="CP041692">
    <property type="protein sequence ID" value="QDP98613.1"/>
    <property type="molecule type" value="Genomic_DNA"/>
</dbReference>
<feature type="transmembrane region" description="Helical" evidence="6">
    <location>
        <begin position="256"/>
        <end position="280"/>
    </location>
</feature>
<evidence type="ECO:0000256" key="3">
    <source>
        <dbReference type="ARBA" id="ARBA00022692"/>
    </source>
</evidence>